<feature type="region of interest" description="Disordered" evidence="2">
    <location>
        <begin position="70"/>
        <end position="104"/>
    </location>
</feature>
<name>A0A5A7PWZ0_STRAF</name>
<dbReference type="AlphaFoldDB" id="A0A5A7PWZ0"/>
<evidence type="ECO:0000313" key="4">
    <source>
        <dbReference type="EMBL" id="GER37355.1"/>
    </source>
</evidence>
<organism evidence="4 5">
    <name type="scientific">Striga asiatica</name>
    <name type="common">Asiatic witchweed</name>
    <name type="synonym">Buchnera asiatica</name>
    <dbReference type="NCBI Taxonomy" id="4170"/>
    <lineage>
        <taxon>Eukaryota</taxon>
        <taxon>Viridiplantae</taxon>
        <taxon>Streptophyta</taxon>
        <taxon>Embryophyta</taxon>
        <taxon>Tracheophyta</taxon>
        <taxon>Spermatophyta</taxon>
        <taxon>Magnoliopsida</taxon>
        <taxon>eudicotyledons</taxon>
        <taxon>Gunneridae</taxon>
        <taxon>Pentapetalae</taxon>
        <taxon>asterids</taxon>
        <taxon>lamiids</taxon>
        <taxon>Lamiales</taxon>
        <taxon>Orobanchaceae</taxon>
        <taxon>Buchnereae</taxon>
        <taxon>Striga</taxon>
    </lineage>
</organism>
<dbReference type="SUPFAM" id="SSF57756">
    <property type="entry name" value="Retrovirus zinc finger-like domains"/>
    <property type="match status" value="1"/>
</dbReference>
<sequence length="238" mass="26452">MRESPRCTKIKLGNQHLNVVYQYEKLVSLCFYCGLVGHLERDCKTRLRHIEEGTVAEGQFGDWMKAVELGRNMGSSPPSQPSHTSNGHSNSQKQGEPSSATKYQAENGMGEGCEWNVALIPREGSMGRGEEMEDVQTSEKVGGSRRSVVVEDRGSVKMHGKEVVRELEEGEQGCVSAKKQEGNVKTQSGAQNVPVWRRKGHAKERLNRTDSPMEIVPVQGNVHRRCGTPCFFFFICLG</sequence>
<dbReference type="OrthoDB" id="1924068at2759"/>
<dbReference type="PROSITE" id="PS50158">
    <property type="entry name" value="ZF_CCHC"/>
    <property type="match status" value="1"/>
</dbReference>
<keyword evidence="1" id="KW-0862">Zinc</keyword>
<protein>
    <submittedName>
        <fullName evidence="4">Orf120b protein</fullName>
    </submittedName>
</protein>
<feature type="region of interest" description="Disordered" evidence="2">
    <location>
        <begin position="127"/>
        <end position="147"/>
    </location>
</feature>
<evidence type="ECO:0000259" key="3">
    <source>
        <dbReference type="PROSITE" id="PS50158"/>
    </source>
</evidence>
<evidence type="ECO:0000313" key="5">
    <source>
        <dbReference type="Proteomes" id="UP000325081"/>
    </source>
</evidence>
<dbReference type="EMBL" id="BKCP01005339">
    <property type="protein sequence ID" value="GER37355.1"/>
    <property type="molecule type" value="Genomic_DNA"/>
</dbReference>
<dbReference type="InterPro" id="IPR001878">
    <property type="entry name" value="Znf_CCHC"/>
</dbReference>
<proteinExistence type="predicted"/>
<dbReference type="GO" id="GO:0008270">
    <property type="term" value="F:zinc ion binding"/>
    <property type="evidence" value="ECO:0007669"/>
    <property type="project" value="UniProtKB-KW"/>
</dbReference>
<evidence type="ECO:0000256" key="2">
    <source>
        <dbReference type="SAM" id="MobiDB-lite"/>
    </source>
</evidence>
<feature type="compositionally biased region" description="Polar residues" evidence="2">
    <location>
        <begin position="73"/>
        <end position="104"/>
    </location>
</feature>
<dbReference type="GO" id="GO:0003676">
    <property type="term" value="F:nucleic acid binding"/>
    <property type="evidence" value="ECO:0007669"/>
    <property type="project" value="InterPro"/>
</dbReference>
<dbReference type="InterPro" id="IPR025836">
    <property type="entry name" value="Zn_knuckle_CX2CX4HX4C"/>
</dbReference>
<evidence type="ECO:0000256" key="1">
    <source>
        <dbReference type="PROSITE-ProRule" id="PRU00047"/>
    </source>
</evidence>
<feature type="domain" description="CCHC-type" evidence="3">
    <location>
        <begin position="30"/>
        <end position="44"/>
    </location>
</feature>
<dbReference type="SMART" id="SM00343">
    <property type="entry name" value="ZnF_C2HC"/>
    <property type="match status" value="1"/>
</dbReference>
<accession>A0A5A7PWZ0</accession>
<comment type="caution">
    <text evidence="4">The sequence shown here is derived from an EMBL/GenBank/DDBJ whole genome shotgun (WGS) entry which is preliminary data.</text>
</comment>
<gene>
    <name evidence="4" type="ORF">STAS_13763</name>
</gene>
<dbReference type="Proteomes" id="UP000325081">
    <property type="component" value="Unassembled WGS sequence"/>
</dbReference>
<keyword evidence="5" id="KW-1185">Reference proteome</keyword>
<dbReference type="InterPro" id="IPR036875">
    <property type="entry name" value="Znf_CCHC_sf"/>
</dbReference>
<dbReference type="Pfam" id="PF14392">
    <property type="entry name" value="zf-CCHC_4"/>
    <property type="match status" value="1"/>
</dbReference>
<keyword evidence="1" id="KW-0479">Metal-binding</keyword>
<reference evidence="5" key="1">
    <citation type="journal article" date="2019" name="Curr. Biol.">
        <title>Genome Sequence of Striga asiatica Provides Insight into the Evolution of Plant Parasitism.</title>
        <authorList>
            <person name="Yoshida S."/>
            <person name="Kim S."/>
            <person name="Wafula E.K."/>
            <person name="Tanskanen J."/>
            <person name="Kim Y.M."/>
            <person name="Honaas L."/>
            <person name="Yang Z."/>
            <person name="Spallek T."/>
            <person name="Conn C.E."/>
            <person name="Ichihashi Y."/>
            <person name="Cheong K."/>
            <person name="Cui S."/>
            <person name="Der J.P."/>
            <person name="Gundlach H."/>
            <person name="Jiao Y."/>
            <person name="Hori C."/>
            <person name="Ishida J.K."/>
            <person name="Kasahara H."/>
            <person name="Kiba T."/>
            <person name="Kim M.S."/>
            <person name="Koo N."/>
            <person name="Laohavisit A."/>
            <person name="Lee Y.H."/>
            <person name="Lumba S."/>
            <person name="McCourt P."/>
            <person name="Mortimer J.C."/>
            <person name="Mutuku J.M."/>
            <person name="Nomura T."/>
            <person name="Sasaki-Sekimoto Y."/>
            <person name="Seto Y."/>
            <person name="Wang Y."/>
            <person name="Wakatake T."/>
            <person name="Sakakibara H."/>
            <person name="Demura T."/>
            <person name="Yamaguchi S."/>
            <person name="Yoneyama K."/>
            <person name="Manabe R.I."/>
            <person name="Nelson D.C."/>
            <person name="Schulman A.H."/>
            <person name="Timko M.P."/>
            <person name="dePamphilis C.W."/>
            <person name="Choi D."/>
            <person name="Shirasu K."/>
        </authorList>
    </citation>
    <scope>NUCLEOTIDE SEQUENCE [LARGE SCALE GENOMIC DNA]</scope>
    <source>
        <strain evidence="5">cv. UVA1</strain>
    </source>
</reference>
<keyword evidence="1" id="KW-0863">Zinc-finger</keyword>